<dbReference type="PANTHER" id="PTHR45527">
    <property type="entry name" value="NONRIBOSOMAL PEPTIDE SYNTHETASE"/>
    <property type="match status" value="1"/>
</dbReference>
<dbReference type="Gene3D" id="3.30.559.30">
    <property type="entry name" value="Nonribosomal peptide synthetase, condensation domain"/>
    <property type="match status" value="1"/>
</dbReference>
<name>A0A5P8K1X8_9ACTN</name>
<dbReference type="EMBL" id="CP045096">
    <property type="protein sequence ID" value="QFQ97056.1"/>
    <property type="molecule type" value="Genomic_DNA"/>
</dbReference>
<evidence type="ECO:0000259" key="2">
    <source>
        <dbReference type="Pfam" id="PF00668"/>
    </source>
</evidence>
<dbReference type="InterPro" id="IPR023213">
    <property type="entry name" value="CAT-like_dom_sf"/>
</dbReference>
<dbReference type="GO" id="GO:0044550">
    <property type="term" value="P:secondary metabolite biosynthetic process"/>
    <property type="evidence" value="ECO:0007669"/>
    <property type="project" value="TreeGrafter"/>
</dbReference>
<feature type="region of interest" description="Disordered" evidence="1">
    <location>
        <begin position="336"/>
        <end position="379"/>
    </location>
</feature>
<dbReference type="Gene3D" id="3.30.559.10">
    <property type="entry name" value="Chloramphenicol acetyltransferase-like domain"/>
    <property type="match status" value="1"/>
</dbReference>
<evidence type="ECO:0000313" key="4">
    <source>
        <dbReference type="Proteomes" id="UP000327294"/>
    </source>
</evidence>
<dbReference type="GO" id="GO:0005737">
    <property type="term" value="C:cytoplasm"/>
    <property type="evidence" value="ECO:0007669"/>
    <property type="project" value="TreeGrafter"/>
</dbReference>
<protein>
    <recommendedName>
        <fullName evidence="2">Condensation domain-containing protein</fullName>
    </recommendedName>
</protein>
<dbReference type="GO" id="GO:0008610">
    <property type="term" value="P:lipid biosynthetic process"/>
    <property type="evidence" value="ECO:0007669"/>
    <property type="project" value="UniProtKB-ARBA"/>
</dbReference>
<feature type="domain" description="Condensation" evidence="2">
    <location>
        <begin position="86"/>
        <end position="324"/>
    </location>
</feature>
<evidence type="ECO:0000256" key="1">
    <source>
        <dbReference type="SAM" id="MobiDB-lite"/>
    </source>
</evidence>
<keyword evidence="4" id="KW-1185">Reference proteome</keyword>
<dbReference type="GO" id="GO:0031177">
    <property type="term" value="F:phosphopantetheine binding"/>
    <property type="evidence" value="ECO:0007669"/>
    <property type="project" value="TreeGrafter"/>
</dbReference>
<dbReference type="Pfam" id="PF00668">
    <property type="entry name" value="Condensation"/>
    <property type="match status" value="1"/>
</dbReference>
<feature type="compositionally biased region" description="Low complexity" evidence="1">
    <location>
        <begin position="32"/>
        <end position="59"/>
    </location>
</feature>
<dbReference type="InterPro" id="IPR001242">
    <property type="entry name" value="Condensation_dom"/>
</dbReference>
<evidence type="ECO:0000313" key="3">
    <source>
        <dbReference type="EMBL" id="QFQ97056.1"/>
    </source>
</evidence>
<feature type="region of interest" description="Disordered" evidence="1">
    <location>
        <begin position="21"/>
        <end position="59"/>
    </location>
</feature>
<dbReference type="SUPFAM" id="SSF52777">
    <property type="entry name" value="CoA-dependent acyltransferases"/>
    <property type="match status" value="3"/>
</dbReference>
<feature type="compositionally biased region" description="Basic and acidic residues" evidence="1">
    <location>
        <begin position="338"/>
        <end position="365"/>
    </location>
</feature>
<gene>
    <name evidence="3" type="ORF">F9278_13490</name>
</gene>
<proteinExistence type="predicted"/>
<accession>A0A5P8K1X8</accession>
<dbReference type="GO" id="GO:0043041">
    <property type="term" value="P:amino acid activation for nonribosomal peptide biosynthetic process"/>
    <property type="evidence" value="ECO:0007669"/>
    <property type="project" value="TreeGrafter"/>
</dbReference>
<organism evidence="3 4">
    <name type="scientific">Streptomyces phaeolivaceus</name>
    <dbReference type="NCBI Taxonomy" id="2653200"/>
    <lineage>
        <taxon>Bacteria</taxon>
        <taxon>Bacillati</taxon>
        <taxon>Actinomycetota</taxon>
        <taxon>Actinomycetes</taxon>
        <taxon>Kitasatosporales</taxon>
        <taxon>Streptomycetaceae</taxon>
        <taxon>Streptomyces</taxon>
    </lineage>
</organism>
<dbReference type="GO" id="GO:0003824">
    <property type="term" value="F:catalytic activity"/>
    <property type="evidence" value="ECO:0007669"/>
    <property type="project" value="InterPro"/>
</dbReference>
<reference evidence="3 4" key="1">
    <citation type="submission" date="2019-10" db="EMBL/GenBank/DDBJ databases">
        <title>Streptomyces sp. strain GY16 isolated from leaves of Broussonetia papyrifera.</title>
        <authorList>
            <person name="Mo P."/>
        </authorList>
    </citation>
    <scope>NUCLEOTIDE SEQUENCE [LARGE SCALE GENOMIC DNA]</scope>
    <source>
        <strain evidence="3 4">GY16</strain>
    </source>
</reference>
<dbReference type="Proteomes" id="UP000327294">
    <property type="component" value="Chromosome"/>
</dbReference>
<dbReference type="AlphaFoldDB" id="A0A5P8K1X8"/>
<dbReference type="PANTHER" id="PTHR45527:SF1">
    <property type="entry name" value="FATTY ACID SYNTHASE"/>
    <property type="match status" value="1"/>
</dbReference>
<sequence>MLQIPFSEATIEPGTVISWTLRTKHSPPPSPSRSISAPPSDSTCTSVAASNSTSKSTSTSASISASFNQDKHHLSSEATRSTSDGIASSITVTFEIAGLLDTEALESALLLLVRRHEVLRSEFQRLAGDLNCTALAPESMVLEAEEAGRFHTADDLHIHLDKTFKSIDTLSWPLFLMGAVVREASATVYLCFDHIVCDGLSMPVVVNELQTSYAALTARRTPQLPPAGSYLVFGDEQRRRYAALRADDDRLTYWKDFIRGNGGFFPRFPFDLGVPEDQLYPLVNRSLPLLDPRRTDALAAGARTSGGSVFTAVLAAAATAQHRFGGPGVYRGLLPISERTEEGAGEPGRESRREPGREPGRKAETESGSGLARDLGGTPNPWQHSIGWFVNTMPIEFRVGEGGADHATTIARARTAYGELQRHAGVPFVRAWELLAPETFSLHHWPCPVNFFSYIDFRRTPGGLQHPLWKPTLHVWAARGNGISHWFHRTATGLHVNMLHVDTPQAHEISDALHAELVRVLLEIAGERGAGRPVSIPRPSRETTTARG</sequence>
<dbReference type="KEGG" id="sphv:F9278_13490"/>